<organism evidence="5 6">
    <name type="scientific">Furculomyces boomerangus</name>
    <dbReference type="NCBI Taxonomy" id="61424"/>
    <lineage>
        <taxon>Eukaryota</taxon>
        <taxon>Fungi</taxon>
        <taxon>Fungi incertae sedis</taxon>
        <taxon>Zoopagomycota</taxon>
        <taxon>Kickxellomycotina</taxon>
        <taxon>Harpellomycetes</taxon>
        <taxon>Harpellales</taxon>
        <taxon>Harpellaceae</taxon>
        <taxon>Furculomyces</taxon>
    </lineage>
</organism>
<dbReference type="GO" id="GO:0005739">
    <property type="term" value="C:mitochondrion"/>
    <property type="evidence" value="ECO:0007669"/>
    <property type="project" value="TreeGrafter"/>
</dbReference>
<evidence type="ECO:0000256" key="2">
    <source>
        <dbReference type="ARBA" id="ARBA00022723"/>
    </source>
</evidence>
<sequence>MFRTVAKVAIIKKAVQPRNPAPVNNNYNPPPPNTANYPNTNPTYIPAYNPAYENAYASVDPFLSNLGHVNYIAIATRDIEKSIHFWRTIMGATKVSGKMTNPEHGVYTVFVDLGQTKIKLMQPIDEKSPISGFFQQNPTGGIHHICINVSDLALAIQKTKDNNIRSLGEATIGAHGFPVILLNPQDCGGVLIELEEHK</sequence>
<dbReference type="CDD" id="cd07249">
    <property type="entry name" value="MMCE"/>
    <property type="match status" value="1"/>
</dbReference>
<name>A0A2T9Y7P1_9FUNG</name>
<dbReference type="GO" id="GO:0046491">
    <property type="term" value="P:L-methylmalonyl-CoA metabolic process"/>
    <property type="evidence" value="ECO:0007669"/>
    <property type="project" value="TreeGrafter"/>
</dbReference>
<accession>A0A2T9Y7P1</accession>
<dbReference type="PANTHER" id="PTHR43048:SF3">
    <property type="entry name" value="METHYLMALONYL-COA EPIMERASE, MITOCHONDRIAL"/>
    <property type="match status" value="1"/>
</dbReference>
<dbReference type="GO" id="GO:0004493">
    <property type="term" value="F:methylmalonyl-CoA epimerase activity"/>
    <property type="evidence" value="ECO:0007669"/>
    <property type="project" value="TreeGrafter"/>
</dbReference>
<evidence type="ECO:0000313" key="6">
    <source>
        <dbReference type="Proteomes" id="UP000245699"/>
    </source>
</evidence>
<evidence type="ECO:0000313" key="4">
    <source>
        <dbReference type="EMBL" id="PVU85741.1"/>
    </source>
</evidence>
<dbReference type="InterPro" id="IPR051785">
    <property type="entry name" value="MMCE/EMCE_epimerase"/>
</dbReference>
<comment type="similarity">
    <text evidence="1">Belongs to the methylmalonyl-CoA epimerase family.</text>
</comment>
<keyword evidence="6" id="KW-1185">Reference proteome</keyword>
<dbReference type="PANTHER" id="PTHR43048">
    <property type="entry name" value="METHYLMALONYL-COA EPIMERASE"/>
    <property type="match status" value="1"/>
</dbReference>
<gene>
    <name evidence="5" type="ORF">BB559_005600</name>
    <name evidence="4" type="ORF">BB559_006841</name>
</gene>
<evidence type="ECO:0000313" key="5">
    <source>
        <dbReference type="EMBL" id="PVU88351.1"/>
    </source>
</evidence>
<dbReference type="PROSITE" id="PS51819">
    <property type="entry name" value="VOC"/>
    <property type="match status" value="1"/>
</dbReference>
<dbReference type="InterPro" id="IPR017515">
    <property type="entry name" value="MeMalonyl-CoA_epimerase"/>
</dbReference>
<evidence type="ECO:0000256" key="1">
    <source>
        <dbReference type="ARBA" id="ARBA00009308"/>
    </source>
</evidence>
<dbReference type="InterPro" id="IPR037523">
    <property type="entry name" value="VOC_core"/>
</dbReference>
<dbReference type="SUPFAM" id="SSF54593">
    <property type="entry name" value="Glyoxalase/Bleomycin resistance protein/Dihydroxybiphenyl dioxygenase"/>
    <property type="match status" value="1"/>
</dbReference>
<dbReference type="EMBL" id="MBFT01001037">
    <property type="protein sequence ID" value="PVU85741.1"/>
    <property type="molecule type" value="Genomic_DNA"/>
</dbReference>
<dbReference type="InterPro" id="IPR029068">
    <property type="entry name" value="Glyas_Bleomycin-R_OHBP_Dase"/>
</dbReference>
<comment type="caution">
    <text evidence="5">The sequence shown here is derived from an EMBL/GenBank/DDBJ whole genome shotgun (WGS) entry which is preliminary data.</text>
</comment>
<proteinExistence type="inferred from homology"/>
<dbReference type="NCBIfam" id="TIGR03081">
    <property type="entry name" value="metmalonyl_epim"/>
    <property type="match status" value="1"/>
</dbReference>
<evidence type="ECO:0000259" key="3">
    <source>
        <dbReference type="PROSITE" id="PS51819"/>
    </source>
</evidence>
<protein>
    <recommendedName>
        <fullName evidence="3">VOC domain-containing protein</fullName>
    </recommendedName>
</protein>
<dbReference type="AlphaFoldDB" id="A0A2T9Y7P1"/>
<dbReference type="OrthoDB" id="16820at2759"/>
<dbReference type="GO" id="GO:0046872">
    <property type="term" value="F:metal ion binding"/>
    <property type="evidence" value="ECO:0007669"/>
    <property type="project" value="UniProtKB-KW"/>
</dbReference>
<reference evidence="5 6" key="1">
    <citation type="journal article" date="2018" name="MBio">
        <title>Comparative Genomics Reveals the Core Gene Toolbox for the Fungus-Insect Symbiosis.</title>
        <authorList>
            <person name="Wang Y."/>
            <person name="Stata M."/>
            <person name="Wang W."/>
            <person name="Stajich J.E."/>
            <person name="White M.M."/>
            <person name="Moncalvo J.M."/>
        </authorList>
    </citation>
    <scope>NUCLEOTIDE SEQUENCE [LARGE SCALE GENOMIC DNA]</scope>
    <source>
        <strain evidence="5 6">AUS-77-4</strain>
    </source>
</reference>
<feature type="domain" description="VOC" evidence="3">
    <location>
        <begin position="68"/>
        <end position="197"/>
    </location>
</feature>
<dbReference type="EMBL" id="MBFT01000636">
    <property type="protein sequence ID" value="PVU88351.1"/>
    <property type="molecule type" value="Genomic_DNA"/>
</dbReference>
<dbReference type="Gene3D" id="3.10.180.10">
    <property type="entry name" value="2,3-Dihydroxybiphenyl 1,2-Dioxygenase, domain 1"/>
    <property type="match status" value="1"/>
</dbReference>
<dbReference type="Pfam" id="PF13669">
    <property type="entry name" value="Glyoxalase_4"/>
    <property type="match status" value="1"/>
</dbReference>
<keyword evidence="2" id="KW-0479">Metal-binding</keyword>
<dbReference type="Proteomes" id="UP000245699">
    <property type="component" value="Unassembled WGS sequence"/>
</dbReference>
<dbReference type="STRING" id="61424.A0A2T9Y7P1"/>